<dbReference type="InterPro" id="IPR048395">
    <property type="entry name" value="Glyco_hydro_31_C"/>
</dbReference>
<dbReference type="Pfam" id="PF01055">
    <property type="entry name" value="Glyco_hydro_31_2nd"/>
    <property type="match status" value="1"/>
</dbReference>
<keyword evidence="2 5" id="KW-0378">Hydrolase</keyword>
<evidence type="ECO:0000256" key="2">
    <source>
        <dbReference type="ARBA" id="ARBA00022801"/>
    </source>
</evidence>
<dbReference type="InterPro" id="IPR017853">
    <property type="entry name" value="GH"/>
</dbReference>
<dbReference type="EMBL" id="HACA01008485">
    <property type="protein sequence ID" value="CDW25846.1"/>
    <property type="molecule type" value="Transcribed_RNA"/>
</dbReference>
<proteinExistence type="inferred from homology"/>
<accession>A0A0K2TK32</accession>
<evidence type="ECO:0000313" key="8">
    <source>
        <dbReference type="EMBL" id="CDW25846.1"/>
    </source>
</evidence>
<comment type="similarity">
    <text evidence="1 5">Belongs to the glycosyl hydrolase 31 family.</text>
</comment>
<keyword evidence="4 5" id="KW-0326">Glycosidase</keyword>
<dbReference type="SUPFAM" id="SSF51011">
    <property type="entry name" value="Glycosyl hydrolase domain"/>
    <property type="match status" value="1"/>
</dbReference>
<feature type="domain" description="Glycosyl hydrolase family 31 C-terminal" evidence="7">
    <location>
        <begin position="682"/>
        <end position="777"/>
    </location>
</feature>
<evidence type="ECO:0000256" key="3">
    <source>
        <dbReference type="ARBA" id="ARBA00023180"/>
    </source>
</evidence>
<evidence type="ECO:0000256" key="5">
    <source>
        <dbReference type="RuleBase" id="RU361185"/>
    </source>
</evidence>
<evidence type="ECO:0000259" key="7">
    <source>
        <dbReference type="Pfam" id="PF21365"/>
    </source>
</evidence>
<dbReference type="Pfam" id="PF21365">
    <property type="entry name" value="Glyco_hydro_31_3rd"/>
    <property type="match status" value="1"/>
</dbReference>
<keyword evidence="3" id="KW-0325">Glycoprotein</keyword>
<dbReference type="AlphaFoldDB" id="A0A0K2TK32"/>
<dbReference type="Gene3D" id="2.60.40.1760">
    <property type="entry name" value="glycosyl hydrolase (family 31)"/>
    <property type="match status" value="1"/>
</dbReference>
<dbReference type="GO" id="GO:0030246">
    <property type="term" value="F:carbohydrate binding"/>
    <property type="evidence" value="ECO:0007669"/>
    <property type="project" value="InterPro"/>
</dbReference>
<dbReference type="Gene3D" id="3.20.20.80">
    <property type="entry name" value="Glycosidases"/>
    <property type="match status" value="1"/>
</dbReference>
<dbReference type="Gene3D" id="2.60.40.1180">
    <property type="entry name" value="Golgi alpha-mannosidase II"/>
    <property type="match status" value="2"/>
</dbReference>
<dbReference type="PROSITE" id="PS00129">
    <property type="entry name" value="GLYCOSYL_HYDROL_F31_1"/>
    <property type="match status" value="1"/>
</dbReference>
<dbReference type="OrthoDB" id="1334205at2759"/>
<dbReference type="CDD" id="cd14752">
    <property type="entry name" value="GH31_N"/>
    <property type="match status" value="1"/>
</dbReference>
<evidence type="ECO:0000256" key="1">
    <source>
        <dbReference type="ARBA" id="ARBA00007806"/>
    </source>
</evidence>
<evidence type="ECO:0000259" key="6">
    <source>
        <dbReference type="Pfam" id="PF01055"/>
    </source>
</evidence>
<sequence length="911" mass="103877">LPLVCFRNLKSMGSLIKAHCIGLCLYLICGSSLIAASSNLPIDCVPDSYKLRYNLKELCASRNCLYKEVPEGPYCTLPSNYGYKIKNKIETTNGWALSLERDDSLVSLFGKDSKTLVAHFEFKNDNSLRIKISDHSPRYEVPIDLLDTVSDPQKELLYDVEFSDSELFSFRVIRKSSGEAILDTKNLPGLIFSDQFLQIPLGLAKGGDVYGLGEKEQSTLKHDMNWKNWNGWARDATPNGNANLYGVFPFLTVVEPQGTASTLVILNSNAQEWVMAPDNTFIYRTTGGILDLHLFLGPTPEESLQQYAETFGKYYIPPYWSLGHHLCRYGYKNTGHITDAYERTVNSSIPIDVQWIDIDYMHRYLDFTVDDGNFKGLVEFVDRLHEEDKKFVVILDPGIDIENKYKNDTYDAYDSGNVMDVWVKRPDGTPVVGKVWPYGKVYFPDFCNDNTAEWWKICISQFHDLIKVDGLWIDMNEPANFGNGDIEQGCIANDVNSPPFVPPSLLGQSLSEKTICPDSVHNYKGSSLRHYDVHSLYGLFESKMTINAIREVTKTRGFVLTRSSFLSNGRYAAKWLGDNTSWWSHLRDSIIGIIQFNMFGIPHVGADICGFLENTTPELCIRWYQTGAFYPFARNHNSINTIDQDPGLFGVDAIDKIRTALRYRYNFLPFLYTLFYHHYMHGSTVVRAMWNNFPQDMACRNLDQQFMWGSSLLIAPVTNEGDVTKDLYLPNNSRWYDVSNYLQLNQINETPSNSTGKMITIDAPIDKIPIYFRGGHIFPLQKDAMDTTKARKNPFTLEVALDINKEAHGDLFFDDGISQDTVENDNYFRAIYDMSSDGVLRSVVKHNNYYEMKELKLNSIGINGLHAVAIKNIILNDEINVSDFSYEEGRLFLTDLQLPMHKEFKLKIVET</sequence>
<dbReference type="SUPFAM" id="SSF74650">
    <property type="entry name" value="Galactose mutarotase-like"/>
    <property type="match status" value="1"/>
</dbReference>
<dbReference type="InterPro" id="IPR030458">
    <property type="entry name" value="Glyco_hydro_31_AS"/>
</dbReference>
<feature type="non-terminal residue" evidence="8">
    <location>
        <position position="1"/>
    </location>
</feature>
<dbReference type="CDD" id="cd06602">
    <property type="entry name" value="GH31_MGAM_SI_GAA"/>
    <property type="match status" value="1"/>
</dbReference>
<dbReference type="InterPro" id="IPR011013">
    <property type="entry name" value="Gal_mutarotase_sf_dom"/>
</dbReference>
<protein>
    <submittedName>
        <fullName evidence="8">Sucraseisomaltase, intestinallike [Zonotrichia albicollis]</fullName>
    </submittedName>
</protein>
<name>A0A0K2TK32_LEPSM</name>
<dbReference type="GO" id="GO:0005975">
    <property type="term" value="P:carbohydrate metabolic process"/>
    <property type="evidence" value="ECO:0007669"/>
    <property type="project" value="InterPro"/>
</dbReference>
<dbReference type="PANTHER" id="PTHR22762">
    <property type="entry name" value="ALPHA-GLUCOSIDASE"/>
    <property type="match status" value="1"/>
</dbReference>
<organism evidence="8">
    <name type="scientific">Lepeophtheirus salmonis</name>
    <name type="common">Salmon louse</name>
    <name type="synonym">Caligus salmonis</name>
    <dbReference type="NCBI Taxonomy" id="72036"/>
    <lineage>
        <taxon>Eukaryota</taxon>
        <taxon>Metazoa</taxon>
        <taxon>Ecdysozoa</taxon>
        <taxon>Arthropoda</taxon>
        <taxon>Crustacea</taxon>
        <taxon>Multicrustacea</taxon>
        <taxon>Hexanauplia</taxon>
        <taxon>Copepoda</taxon>
        <taxon>Siphonostomatoida</taxon>
        <taxon>Caligidae</taxon>
        <taxon>Lepeophtheirus</taxon>
    </lineage>
</organism>
<dbReference type="InterPro" id="IPR013780">
    <property type="entry name" value="Glyco_hydro_b"/>
</dbReference>
<dbReference type="GO" id="GO:0004558">
    <property type="term" value="F:alpha-1,4-glucosidase activity"/>
    <property type="evidence" value="ECO:0007669"/>
    <property type="project" value="TreeGrafter"/>
</dbReference>
<evidence type="ECO:0000256" key="4">
    <source>
        <dbReference type="ARBA" id="ARBA00023295"/>
    </source>
</evidence>
<feature type="domain" description="Glycoside hydrolase family 31 TIM barrel" evidence="6">
    <location>
        <begin position="316"/>
        <end position="674"/>
    </location>
</feature>
<dbReference type="PANTHER" id="PTHR22762:SF133">
    <property type="entry name" value="P-TYPE DOMAIN-CONTAINING PROTEIN"/>
    <property type="match status" value="1"/>
</dbReference>
<dbReference type="InterPro" id="IPR000322">
    <property type="entry name" value="Glyco_hydro_31_TIM"/>
</dbReference>
<dbReference type="SUPFAM" id="SSF51445">
    <property type="entry name" value="(Trans)glycosidases"/>
    <property type="match status" value="1"/>
</dbReference>
<reference evidence="8" key="1">
    <citation type="submission" date="2014-05" db="EMBL/GenBank/DDBJ databases">
        <authorList>
            <person name="Chronopoulou M."/>
        </authorList>
    </citation>
    <scope>NUCLEOTIDE SEQUENCE</scope>
    <source>
        <tissue evidence="8">Whole organism</tissue>
    </source>
</reference>